<organism evidence="1 2">
    <name type="scientific">Microseira wollei NIES-4236</name>
    <dbReference type="NCBI Taxonomy" id="2530354"/>
    <lineage>
        <taxon>Bacteria</taxon>
        <taxon>Bacillati</taxon>
        <taxon>Cyanobacteriota</taxon>
        <taxon>Cyanophyceae</taxon>
        <taxon>Oscillatoriophycideae</taxon>
        <taxon>Aerosakkonematales</taxon>
        <taxon>Aerosakkonemataceae</taxon>
        <taxon>Microseira</taxon>
    </lineage>
</organism>
<dbReference type="AlphaFoldDB" id="A0AAV3X909"/>
<sequence>MKVQSQASIAIKASPERVFDFATAVYNLPKVFKGYGVIPAILSAEIVGGGEMREGVIRRVTNSDNSVIDEEIIKLTRPTKQTYKMVSGFKPPFSYLVRYGGGDWTLTSSNDSTIVTWKFYFELTSVLAYPIMAFMMSAQFQTAQQSCLAEIKKYVENVV</sequence>
<reference evidence="1" key="1">
    <citation type="submission" date="2019-10" db="EMBL/GenBank/DDBJ databases">
        <title>Draft genome sequece of Microseira wollei NIES-4236.</title>
        <authorList>
            <person name="Yamaguchi H."/>
            <person name="Suzuki S."/>
            <person name="Kawachi M."/>
        </authorList>
    </citation>
    <scope>NUCLEOTIDE SEQUENCE</scope>
    <source>
        <strain evidence="1">NIES-4236</strain>
    </source>
</reference>
<dbReference type="RefSeq" id="WP_226582780.1">
    <property type="nucleotide sequence ID" value="NZ_BLAY01000050.1"/>
</dbReference>
<evidence type="ECO:0008006" key="3">
    <source>
        <dbReference type="Google" id="ProtNLM"/>
    </source>
</evidence>
<dbReference type="Pfam" id="PF10604">
    <property type="entry name" value="Polyketide_cyc2"/>
    <property type="match status" value="1"/>
</dbReference>
<protein>
    <recommendedName>
        <fullName evidence="3">Polyketide cyclase/dehydrase</fullName>
    </recommendedName>
</protein>
<dbReference type="CDD" id="cd07821">
    <property type="entry name" value="PYR_PYL_RCAR_like"/>
    <property type="match status" value="1"/>
</dbReference>
<dbReference type="Gene3D" id="3.30.530.20">
    <property type="match status" value="1"/>
</dbReference>
<dbReference type="SUPFAM" id="SSF55961">
    <property type="entry name" value="Bet v1-like"/>
    <property type="match status" value="1"/>
</dbReference>
<proteinExistence type="predicted"/>
<gene>
    <name evidence="1" type="ORF">MiSe_34480</name>
</gene>
<comment type="caution">
    <text evidence="1">The sequence shown here is derived from an EMBL/GenBank/DDBJ whole genome shotgun (WGS) entry which is preliminary data.</text>
</comment>
<dbReference type="EMBL" id="BLAY01000050">
    <property type="protein sequence ID" value="GET38689.1"/>
    <property type="molecule type" value="Genomic_DNA"/>
</dbReference>
<dbReference type="InterPro" id="IPR019587">
    <property type="entry name" value="Polyketide_cyclase/dehydratase"/>
</dbReference>
<evidence type="ECO:0000313" key="1">
    <source>
        <dbReference type="EMBL" id="GET38689.1"/>
    </source>
</evidence>
<accession>A0AAV3X909</accession>
<evidence type="ECO:0000313" key="2">
    <source>
        <dbReference type="Proteomes" id="UP001050975"/>
    </source>
</evidence>
<dbReference type="InterPro" id="IPR023393">
    <property type="entry name" value="START-like_dom_sf"/>
</dbReference>
<name>A0AAV3X909_9CYAN</name>
<keyword evidence="2" id="KW-1185">Reference proteome</keyword>
<dbReference type="Proteomes" id="UP001050975">
    <property type="component" value="Unassembled WGS sequence"/>
</dbReference>